<feature type="domain" description="Major facilitator superfamily (MFS) profile" evidence="8">
    <location>
        <begin position="49"/>
        <end position="474"/>
    </location>
</feature>
<evidence type="ECO:0000259" key="8">
    <source>
        <dbReference type="PROSITE" id="PS50850"/>
    </source>
</evidence>
<evidence type="ECO:0000256" key="7">
    <source>
        <dbReference type="SAM" id="Phobius"/>
    </source>
</evidence>
<dbReference type="SUPFAM" id="SSF103473">
    <property type="entry name" value="MFS general substrate transporter"/>
    <property type="match status" value="1"/>
</dbReference>
<feature type="transmembrane region" description="Helical" evidence="7">
    <location>
        <begin position="52"/>
        <end position="75"/>
    </location>
</feature>
<keyword evidence="5 7" id="KW-0472">Membrane</keyword>
<feature type="transmembrane region" description="Helical" evidence="7">
    <location>
        <begin position="294"/>
        <end position="312"/>
    </location>
</feature>
<evidence type="ECO:0000256" key="3">
    <source>
        <dbReference type="ARBA" id="ARBA00022692"/>
    </source>
</evidence>
<dbReference type="GO" id="GO:0005886">
    <property type="term" value="C:plasma membrane"/>
    <property type="evidence" value="ECO:0007669"/>
    <property type="project" value="UniProtKB-SubCell"/>
</dbReference>
<dbReference type="InterPro" id="IPR052983">
    <property type="entry name" value="MFS_Riboflavin_Transporter"/>
</dbReference>
<feature type="region of interest" description="Disordered" evidence="6">
    <location>
        <begin position="1"/>
        <end position="34"/>
    </location>
</feature>
<dbReference type="EMBL" id="BMMU01000006">
    <property type="protein sequence ID" value="GGJ26920.1"/>
    <property type="molecule type" value="Genomic_DNA"/>
</dbReference>
<dbReference type="InterPro" id="IPR020846">
    <property type="entry name" value="MFS_dom"/>
</dbReference>
<dbReference type="GO" id="GO:0022857">
    <property type="term" value="F:transmembrane transporter activity"/>
    <property type="evidence" value="ECO:0007669"/>
    <property type="project" value="InterPro"/>
</dbReference>
<feature type="transmembrane region" description="Helical" evidence="7">
    <location>
        <begin position="120"/>
        <end position="137"/>
    </location>
</feature>
<evidence type="ECO:0000256" key="6">
    <source>
        <dbReference type="SAM" id="MobiDB-lite"/>
    </source>
</evidence>
<evidence type="ECO:0000256" key="2">
    <source>
        <dbReference type="ARBA" id="ARBA00022448"/>
    </source>
</evidence>
<evidence type="ECO:0000256" key="5">
    <source>
        <dbReference type="ARBA" id="ARBA00023136"/>
    </source>
</evidence>
<dbReference type="InterPro" id="IPR036259">
    <property type="entry name" value="MFS_trans_sf"/>
</dbReference>
<evidence type="ECO:0000313" key="10">
    <source>
        <dbReference type="Proteomes" id="UP000625682"/>
    </source>
</evidence>
<feature type="transmembrane region" description="Helical" evidence="7">
    <location>
        <begin position="383"/>
        <end position="407"/>
    </location>
</feature>
<gene>
    <name evidence="9" type="ORF">GCM10012282_24250</name>
</gene>
<keyword evidence="10" id="KW-1185">Reference proteome</keyword>
<dbReference type="AlphaFoldDB" id="A0A917NTM9"/>
<reference evidence="9" key="1">
    <citation type="journal article" date="2014" name="Int. J. Syst. Evol. Microbiol.">
        <title>Complete genome sequence of Corynebacterium casei LMG S-19264T (=DSM 44701T), isolated from a smear-ripened cheese.</title>
        <authorList>
            <consortium name="US DOE Joint Genome Institute (JGI-PGF)"/>
            <person name="Walter F."/>
            <person name="Albersmeier A."/>
            <person name="Kalinowski J."/>
            <person name="Ruckert C."/>
        </authorList>
    </citation>
    <scope>NUCLEOTIDE SEQUENCE</scope>
    <source>
        <strain evidence="9">CGMCC 4.7272</strain>
    </source>
</reference>
<dbReference type="InterPro" id="IPR011701">
    <property type="entry name" value="MFS"/>
</dbReference>
<feature type="transmembrane region" description="Helical" evidence="7">
    <location>
        <begin position="450"/>
        <end position="469"/>
    </location>
</feature>
<dbReference type="PROSITE" id="PS50850">
    <property type="entry name" value="MFS"/>
    <property type="match status" value="1"/>
</dbReference>
<feature type="transmembrane region" description="Helical" evidence="7">
    <location>
        <begin position="177"/>
        <end position="202"/>
    </location>
</feature>
<keyword evidence="3 7" id="KW-0812">Transmembrane</keyword>
<keyword evidence="2" id="KW-0813">Transport</keyword>
<feature type="transmembrane region" description="Helical" evidence="7">
    <location>
        <begin position="243"/>
        <end position="263"/>
    </location>
</feature>
<reference evidence="9" key="2">
    <citation type="submission" date="2020-09" db="EMBL/GenBank/DDBJ databases">
        <authorList>
            <person name="Sun Q."/>
            <person name="Zhou Y."/>
        </authorList>
    </citation>
    <scope>NUCLEOTIDE SEQUENCE</scope>
    <source>
        <strain evidence="9">CGMCC 4.7272</strain>
    </source>
</reference>
<dbReference type="Pfam" id="PF07690">
    <property type="entry name" value="MFS_1"/>
    <property type="match status" value="2"/>
</dbReference>
<evidence type="ECO:0000256" key="1">
    <source>
        <dbReference type="ARBA" id="ARBA00004651"/>
    </source>
</evidence>
<comment type="caution">
    <text evidence="9">The sequence shown here is derived from an EMBL/GenBank/DDBJ whole genome shotgun (WGS) entry which is preliminary data.</text>
</comment>
<feature type="compositionally biased region" description="Polar residues" evidence="6">
    <location>
        <begin position="1"/>
        <end position="11"/>
    </location>
</feature>
<feature type="transmembrane region" description="Helical" evidence="7">
    <location>
        <begin position="143"/>
        <end position="165"/>
    </location>
</feature>
<evidence type="ECO:0000313" key="9">
    <source>
        <dbReference type="EMBL" id="GGJ26920.1"/>
    </source>
</evidence>
<dbReference type="Gene3D" id="1.20.1250.20">
    <property type="entry name" value="MFS general substrate transporter like domains"/>
    <property type="match status" value="2"/>
</dbReference>
<dbReference type="PANTHER" id="PTHR43385">
    <property type="entry name" value="RIBOFLAVIN TRANSPORTER RIBJ"/>
    <property type="match status" value="1"/>
</dbReference>
<organism evidence="9 10">
    <name type="scientific">Streptomyces lacrimifluminis</name>
    <dbReference type="NCBI Taxonomy" id="1500077"/>
    <lineage>
        <taxon>Bacteria</taxon>
        <taxon>Bacillati</taxon>
        <taxon>Actinomycetota</taxon>
        <taxon>Actinomycetes</taxon>
        <taxon>Kitasatosporales</taxon>
        <taxon>Streptomycetaceae</taxon>
        <taxon>Streptomyces</taxon>
    </lineage>
</organism>
<proteinExistence type="predicted"/>
<feature type="transmembrane region" description="Helical" evidence="7">
    <location>
        <begin position="87"/>
        <end position="108"/>
    </location>
</feature>
<dbReference type="Proteomes" id="UP000625682">
    <property type="component" value="Unassembled WGS sequence"/>
</dbReference>
<accession>A0A917NTM9</accession>
<feature type="transmembrane region" description="Helical" evidence="7">
    <location>
        <begin position="359"/>
        <end position="377"/>
    </location>
</feature>
<feature type="transmembrane region" description="Helical" evidence="7">
    <location>
        <begin position="332"/>
        <end position="352"/>
    </location>
</feature>
<evidence type="ECO:0000256" key="4">
    <source>
        <dbReference type="ARBA" id="ARBA00022989"/>
    </source>
</evidence>
<name>A0A917NTM9_9ACTN</name>
<protein>
    <submittedName>
        <fullName evidence="9">MFS transporter</fullName>
    </submittedName>
</protein>
<comment type="subcellular location">
    <subcellularLocation>
        <location evidence="1">Cell membrane</location>
        <topology evidence="1">Multi-pass membrane protein</topology>
    </subcellularLocation>
</comment>
<sequence>MPPTTHSSVTPGSPPNPDPSTTAPTPDDAPPKGSWKQYVADFVNSPRQAKTALMGSLMLVAISPSALSALTPYVAPAYAMNTGATPSNAILLFVTVPLVIGPLLLPVVGRRVDRQGARRVAIPAVILYAITTAAVPLGAGRTWLLETLLILASIFGFAASLGVVFKVISTWFPKHRGIGFGLVGVVSGLASAVLSPVCQWLVNGNTPAASSGGSDLPTTPPSGAPTVSAVDPGVFTGFGWDGVYYLVAIAIAVIGIPAALWLISEPKVTTVAGPKLLEADLPGLPFRAAIRTRAWIFIVLLLTFVSTGPVSIRQNAVDLFGQNGIDSSTVSLGLSVLFSASVAGLLVAGAVLDRARRPWIVAVLIGTVPVGLALVLINGSSLALFYVAMAFLGFATGAESALGPALIAKYLGLKSFGSMQGLTLAISGSALALAPYGVSAIKSGTGSYTLPLLMLVVLTGIAVVLALLLPKYPRPWVLQTPATGAVPGPPTTTS</sequence>
<feature type="transmembrane region" description="Helical" evidence="7">
    <location>
        <begin position="419"/>
        <end position="438"/>
    </location>
</feature>
<dbReference type="PANTHER" id="PTHR43385:SF1">
    <property type="entry name" value="RIBOFLAVIN TRANSPORTER RIBJ"/>
    <property type="match status" value="1"/>
</dbReference>
<keyword evidence="4 7" id="KW-1133">Transmembrane helix</keyword>